<evidence type="ECO:0000256" key="2">
    <source>
        <dbReference type="ARBA" id="ARBA00022801"/>
    </source>
</evidence>
<keyword evidence="1" id="KW-0547">Nucleotide-binding</keyword>
<evidence type="ECO:0000313" key="8">
    <source>
        <dbReference type="Proteomes" id="UP001185012"/>
    </source>
</evidence>
<keyword evidence="3" id="KW-0143">Chaperone</keyword>
<evidence type="ECO:0000256" key="5">
    <source>
        <dbReference type="ARBA" id="ARBA00049117"/>
    </source>
</evidence>
<proteinExistence type="inferred from homology"/>
<dbReference type="PANTHER" id="PTHR13748:SF62">
    <property type="entry name" value="COBW DOMAIN-CONTAINING PROTEIN"/>
    <property type="match status" value="1"/>
</dbReference>
<dbReference type="PANTHER" id="PTHR13748">
    <property type="entry name" value="COBW-RELATED"/>
    <property type="match status" value="1"/>
</dbReference>
<gene>
    <name evidence="7" type="ORF">JOE21_003294</name>
</gene>
<dbReference type="Pfam" id="PF07683">
    <property type="entry name" value="CobW_C"/>
    <property type="match status" value="1"/>
</dbReference>
<dbReference type="EMBL" id="JAVDQG010000008">
    <property type="protein sequence ID" value="MDR6227279.1"/>
    <property type="molecule type" value="Genomic_DNA"/>
</dbReference>
<dbReference type="Pfam" id="PF02492">
    <property type="entry name" value="cobW"/>
    <property type="match status" value="1"/>
</dbReference>
<evidence type="ECO:0000313" key="7">
    <source>
        <dbReference type="EMBL" id="MDR6227279.1"/>
    </source>
</evidence>
<sequence>MKKHGNEPIPVTVLTGFLGAGKTTLLNHVLTGDHGETIAVIVNEFGEVGIDNELLQGSEEEIVEMNNGCICCQVRGDLIRILNQLIESNHYFDRVIIETTGLANPGPVAQTFFVDEGIAEAFMLDAVVTVVDAVHADQHLDEQDETMEQVAFADVVLLNKIDLVKHEELDRLKRRLRSINPMARFHQTVYSRIDLKELLGIKAFDIKKKLELDPKFLEGHGHHHKHDDDVKAFVLRENRPLDLKKIQLLFSIWIQVYGQRMFRYKGFLDVQGMEERVVFQGVHMLFGTTVDRKWKLGEKRQSEIVIIGKDLNSADFQQQFSKCSIQDETA</sequence>
<feature type="domain" description="CobW C-terminal" evidence="6">
    <location>
        <begin position="230"/>
        <end position="324"/>
    </location>
</feature>
<reference evidence="7 8" key="1">
    <citation type="submission" date="2023-07" db="EMBL/GenBank/DDBJ databases">
        <title>Genomic Encyclopedia of Type Strains, Phase IV (KMG-IV): sequencing the most valuable type-strain genomes for metagenomic binning, comparative biology and taxonomic classification.</title>
        <authorList>
            <person name="Goeker M."/>
        </authorList>
    </citation>
    <scope>NUCLEOTIDE SEQUENCE [LARGE SCALE GENOMIC DNA]</scope>
    <source>
        <strain evidence="7 8">DSM 45903</strain>
    </source>
</reference>
<evidence type="ECO:0000256" key="3">
    <source>
        <dbReference type="ARBA" id="ARBA00023186"/>
    </source>
</evidence>
<dbReference type="SMART" id="SM00833">
    <property type="entry name" value="CobW_C"/>
    <property type="match status" value="1"/>
</dbReference>
<dbReference type="InterPro" id="IPR051316">
    <property type="entry name" value="Zinc-reg_GTPase_activator"/>
</dbReference>
<name>A0ABU1ITN1_9BACL</name>
<dbReference type="SUPFAM" id="SSF52540">
    <property type="entry name" value="P-loop containing nucleoside triphosphate hydrolases"/>
    <property type="match status" value="1"/>
</dbReference>
<evidence type="ECO:0000256" key="1">
    <source>
        <dbReference type="ARBA" id="ARBA00022741"/>
    </source>
</evidence>
<evidence type="ECO:0000259" key="6">
    <source>
        <dbReference type="SMART" id="SM00833"/>
    </source>
</evidence>
<dbReference type="InterPro" id="IPR027417">
    <property type="entry name" value="P-loop_NTPase"/>
</dbReference>
<comment type="catalytic activity">
    <reaction evidence="5">
        <text>GTP + H2O = GDP + phosphate + H(+)</text>
        <dbReference type="Rhea" id="RHEA:19669"/>
        <dbReference type="ChEBI" id="CHEBI:15377"/>
        <dbReference type="ChEBI" id="CHEBI:15378"/>
        <dbReference type="ChEBI" id="CHEBI:37565"/>
        <dbReference type="ChEBI" id="CHEBI:43474"/>
        <dbReference type="ChEBI" id="CHEBI:58189"/>
    </reaction>
    <physiologicalReaction direction="left-to-right" evidence="5">
        <dbReference type="Rhea" id="RHEA:19670"/>
    </physiologicalReaction>
</comment>
<dbReference type="Gene3D" id="3.40.50.300">
    <property type="entry name" value="P-loop containing nucleotide triphosphate hydrolases"/>
    <property type="match status" value="1"/>
</dbReference>
<dbReference type="InterPro" id="IPR036627">
    <property type="entry name" value="CobW-likC_sf"/>
</dbReference>
<dbReference type="InterPro" id="IPR003495">
    <property type="entry name" value="CobW/HypB/UreG_nucleotide-bd"/>
</dbReference>
<dbReference type="CDD" id="cd03112">
    <property type="entry name" value="CobW-like"/>
    <property type="match status" value="1"/>
</dbReference>
<accession>A0ABU1ITN1</accession>
<organism evidence="7 8">
    <name type="scientific">Desmospora profundinema</name>
    <dbReference type="NCBI Taxonomy" id="1571184"/>
    <lineage>
        <taxon>Bacteria</taxon>
        <taxon>Bacillati</taxon>
        <taxon>Bacillota</taxon>
        <taxon>Bacilli</taxon>
        <taxon>Bacillales</taxon>
        <taxon>Thermoactinomycetaceae</taxon>
        <taxon>Desmospora</taxon>
    </lineage>
</organism>
<keyword evidence="2" id="KW-0378">Hydrolase</keyword>
<comment type="caution">
    <text evidence="7">The sequence shown here is derived from an EMBL/GenBank/DDBJ whole genome shotgun (WGS) entry which is preliminary data.</text>
</comment>
<dbReference type="SUPFAM" id="SSF90002">
    <property type="entry name" value="Hypothetical protein YjiA, C-terminal domain"/>
    <property type="match status" value="1"/>
</dbReference>
<dbReference type="Gene3D" id="3.30.1220.10">
    <property type="entry name" value="CobW-like, C-terminal domain"/>
    <property type="match status" value="1"/>
</dbReference>
<comment type="similarity">
    <text evidence="4">Belongs to the SIMIBI class G3E GTPase family. ZNG1 subfamily.</text>
</comment>
<evidence type="ECO:0000256" key="4">
    <source>
        <dbReference type="ARBA" id="ARBA00034320"/>
    </source>
</evidence>
<dbReference type="InterPro" id="IPR011629">
    <property type="entry name" value="CobW-like_C"/>
</dbReference>
<dbReference type="RefSeq" id="WP_309868241.1">
    <property type="nucleotide sequence ID" value="NZ_JAVDQG010000008.1"/>
</dbReference>
<keyword evidence="8" id="KW-1185">Reference proteome</keyword>
<dbReference type="Proteomes" id="UP001185012">
    <property type="component" value="Unassembled WGS sequence"/>
</dbReference>
<protein>
    <submittedName>
        <fullName evidence="7">G3E family GTPase</fullName>
    </submittedName>
</protein>